<organism evidence="5">
    <name type="scientific">Tanacetum cinerariifolium</name>
    <name type="common">Dalmatian daisy</name>
    <name type="synonym">Chrysanthemum cinerariifolium</name>
    <dbReference type="NCBI Taxonomy" id="118510"/>
    <lineage>
        <taxon>Eukaryota</taxon>
        <taxon>Viridiplantae</taxon>
        <taxon>Streptophyta</taxon>
        <taxon>Embryophyta</taxon>
        <taxon>Tracheophyta</taxon>
        <taxon>Spermatophyta</taxon>
        <taxon>Magnoliopsida</taxon>
        <taxon>eudicotyledons</taxon>
        <taxon>Gunneridae</taxon>
        <taxon>Pentapetalae</taxon>
        <taxon>asterids</taxon>
        <taxon>campanulids</taxon>
        <taxon>Asterales</taxon>
        <taxon>Asteraceae</taxon>
        <taxon>Asteroideae</taxon>
        <taxon>Anthemideae</taxon>
        <taxon>Anthemidinae</taxon>
        <taxon>Tanacetum</taxon>
    </lineage>
</organism>
<reference evidence="5" key="1">
    <citation type="journal article" date="2019" name="Sci. Rep.">
        <title>Draft genome of Tanacetum cinerariifolium, the natural source of mosquito coil.</title>
        <authorList>
            <person name="Yamashiro T."/>
            <person name="Shiraishi A."/>
            <person name="Satake H."/>
            <person name="Nakayama K."/>
        </authorList>
    </citation>
    <scope>NUCLEOTIDE SEQUENCE</scope>
</reference>
<dbReference type="InterPro" id="IPR025724">
    <property type="entry name" value="GAG-pre-integrase_dom"/>
</dbReference>
<comment type="caution">
    <text evidence="5">The sequence shown here is derived from an EMBL/GenBank/DDBJ whole genome shotgun (WGS) entry which is preliminary data.</text>
</comment>
<dbReference type="InterPro" id="IPR054722">
    <property type="entry name" value="PolX-like_BBD"/>
</dbReference>
<evidence type="ECO:0000256" key="1">
    <source>
        <dbReference type="SAM" id="Coils"/>
    </source>
</evidence>
<feature type="coiled-coil region" evidence="1">
    <location>
        <begin position="248"/>
        <end position="331"/>
    </location>
</feature>
<protein>
    <submittedName>
        <fullName evidence="5">Putative ribonuclease H-like domain-containing protein</fullName>
    </submittedName>
</protein>
<evidence type="ECO:0000313" key="5">
    <source>
        <dbReference type="EMBL" id="GEU50134.1"/>
    </source>
</evidence>
<feature type="region of interest" description="Disordered" evidence="2">
    <location>
        <begin position="361"/>
        <end position="382"/>
    </location>
</feature>
<dbReference type="AlphaFoldDB" id="A0A6L2KQG5"/>
<dbReference type="PANTHER" id="PTHR11439">
    <property type="entry name" value="GAG-POL-RELATED RETROTRANSPOSON"/>
    <property type="match status" value="1"/>
</dbReference>
<name>A0A6L2KQG5_TANCI</name>
<dbReference type="EMBL" id="BKCJ010002670">
    <property type="protein sequence ID" value="GEU50134.1"/>
    <property type="molecule type" value="Genomic_DNA"/>
</dbReference>
<dbReference type="CDD" id="cd09272">
    <property type="entry name" value="RNase_HI_RT_Ty1"/>
    <property type="match status" value="1"/>
</dbReference>
<evidence type="ECO:0000259" key="4">
    <source>
        <dbReference type="Pfam" id="PF22936"/>
    </source>
</evidence>
<dbReference type="Pfam" id="PF14223">
    <property type="entry name" value="Retrotran_gag_2"/>
    <property type="match status" value="1"/>
</dbReference>
<dbReference type="Pfam" id="PF13976">
    <property type="entry name" value="gag_pre-integrs"/>
    <property type="match status" value="1"/>
</dbReference>
<dbReference type="Pfam" id="PF22936">
    <property type="entry name" value="Pol_BBD"/>
    <property type="match status" value="1"/>
</dbReference>
<dbReference type="PANTHER" id="PTHR11439:SF495">
    <property type="entry name" value="REVERSE TRANSCRIPTASE, RNA-DEPENDENT DNA POLYMERASE-RELATED"/>
    <property type="match status" value="1"/>
</dbReference>
<accession>A0A6L2KQG5</accession>
<evidence type="ECO:0000259" key="3">
    <source>
        <dbReference type="Pfam" id="PF13976"/>
    </source>
</evidence>
<feature type="domain" description="GAG-pre-integrase" evidence="3">
    <location>
        <begin position="618"/>
        <end position="674"/>
    </location>
</feature>
<sequence length="1006" mass="113635">MEHENGAISHSQQLCFWEVIMNGDAPAAIASVSGGAEAVIPPKTTEQKIAKRNELKAKSTLLLAIPDEHLLKFHGIKDAKTLWEAIKTRFRGNKESKKMQNTILKQHCKNFAASRSKGLDKTYDRFQKLISKLEIHGEVILQEDANLKLLRSIPPAWNTHTLIMRNKSDLDTSPQLDNEDLKQIDTDDLEEMDLKWVIPVETPANALVVTDGMGYDWSYQAEEGPTDFALMACSSLGSSSSYTEREILNKANIEIIAYQLGLESLEARIVVHQKNKAVFEEDMTFLKYDVKVRDNSITELKNQLEESLKEKDDLKLKLENFETSFKNLTNLINSQISPKEKTGLGYDSQLSERDLNKKSDVFESASDSSVNEGEEDNNQANDRYKAGEGYHAVPPPYNGNFMPPRPDLSFTWLDDSVFKSTISEIVTSVHETEISTSKTSKESIEKPKIVRRNFVPSAVITNSCEVQVNTVRQSLPRAAASTSTVRYVNIATTRPTVNGNPQYTLKDQRIFNSGYSRHMMGNKSFLTDYREIDGGFVAFGGSPKGGKISGKGKIRIEKLDFEDVYFVKELKFNLFSVSQMCDKKNSVLFTKIECLVLSPDFKLLDENQVLLKVLRQNNMYSFDLKNVVPSGGLTCLFAKATIDESNLWHSRLGHINFKTMNKLVKGNLVRGFKTPSYLEILGGICFKETWDKNGTRIEEEVYVCKPHGFKDPHFPNKKDDGIFINQDKYVADILKKFNFTIVKTASTLMEPNKALIKDAEAKYVDVHLYKSMIRSLIYLTASRPDIMFVVCACARDSPFNLEAFSDSDFARASLDRKSTTGEYVVAAKCCEQVLWIQNQMLDYGFNFMNTKIYIDNESTICIVRNPMFHSKIKHIEIRHHFIRDSYEKKLIQVIKIHTDNNVTDLLIKAFDGKGSTVPVESYHTPSDEAASTSVDVRHGRAATTVTSLDAGQSTAVTKLIMKVKKLEKIVKSTKARRRAKIVVSDDEDAAEDTLVQHDAKVLERHE</sequence>
<evidence type="ECO:0000256" key="2">
    <source>
        <dbReference type="SAM" id="MobiDB-lite"/>
    </source>
</evidence>
<keyword evidence="1" id="KW-0175">Coiled coil</keyword>
<proteinExistence type="predicted"/>
<gene>
    <name evidence="5" type="ORF">Tci_022112</name>
</gene>
<feature type="domain" description="Retrovirus-related Pol polyprotein from transposon TNT 1-94-like beta-barrel" evidence="4">
    <location>
        <begin position="511"/>
        <end position="583"/>
    </location>
</feature>